<comment type="caution">
    <text evidence="1">The sequence shown here is derived from an EMBL/GenBank/DDBJ whole genome shotgun (WGS) entry which is preliminary data.</text>
</comment>
<keyword evidence="2" id="KW-1185">Reference proteome</keyword>
<reference evidence="2" key="1">
    <citation type="journal article" date="2023" name="Nat. Plants">
        <title>Single-cell RNA sequencing provides a high-resolution roadmap for understanding the multicellular compartmentation of specialized metabolism.</title>
        <authorList>
            <person name="Sun S."/>
            <person name="Shen X."/>
            <person name="Li Y."/>
            <person name="Li Y."/>
            <person name="Wang S."/>
            <person name="Li R."/>
            <person name="Zhang H."/>
            <person name="Shen G."/>
            <person name="Guo B."/>
            <person name="Wei J."/>
            <person name="Xu J."/>
            <person name="St-Pierre B."/>
            <person name="Chen S."/>
            <person name="Sun C."/>
        </authorList>
    </citation>
    <scope>NUCLEOTIDE SEQUENCE [LARGE SCALE GENOMIC DNA]</scope>
</reference>
<dbReference type="EMBL" id="CM044702">
    <property type="protein sequence ID" value="KAI5675342.1"/>
    <property type="molecule type" value="Genomic_DNA"/>
</dbReference>
<sequence length="253" mass="28472">MSRHATLGENPDFYNLFPPKIACPVSYPIPYSCLDDKMLNYKEHLSKSSHSRPDENSLGVVLHVGVAFFKQFIVAVKQDLVIHRSIKGLHCTWLVPCTRASSDGVDISDSGEWIHLKRGVAPWRVWPNWSTWTLHHALRWDSHLVESQEGLETKVGPRIDLVERLFGNRALVWCLAGIDYEMPELDSDDLILGSGLCPWSPTVALYVSLNSDVEVVLMCLDSLRLPSCTRNPHISSSISIVKIIKESVFLQLA</sequence>
<organism evidence="1 2">
    <name type="scientific">Catharanthus roseus</name>
    <name type="common">Madagascar periwinkle</name>
    <name type="synonym">Vinca rosea</name>
    <dbReference type="NCBI Taxonomy" id="4058"/>
    <lineage>
        <taxon>Eukaryota</taxon>
        <taxon>Viridiplantae</taxon>
        <taxon>Streptophyta</taxon>
        <taxon>Embryophyta</taxon>
        <taxon>Tracheophyta</taxon>
        <taxon>Spermatophyta</taxon>
        <taxon>Magnoliopsida</taxon>
        <taxon>eudicotyledons</taxon>
        <taxon>Gunneridae</taxon>
        <taxon>Pentapetalae</taxon>
        <taxon>asterids</taxon>
        <taxon>lamiids</taxon>
        <taxon>Gentianales</taxon>
        <taxon>Apocynaceae</taxon>
        <taxon>Rauvolfioideae</taxon>
        <taxon>Vinceae</taxon>
        <taxon>Catharanthinae</taxon>
        <taxon>Catharanthus</taxon>
    </lineage>
</organism>
<proteinExistence type="predicted"/>
<accession>A0ACC0BS11</accession>
<name>A0ACC0BS11_CATRO</name>
<dbReference type="Proteomes" id="UP001060085">
    <property type="component" value="Linkage Group LG02"/>
</dbReference>
<protein>
    <submittedName>
        <fullName evidence="1">Uncharacterized protein</fullName>
    </submittedName>
</protein>
<evidence type="ECO:0000313" key="2">
    <source>
        <dbReference type="Proteomes" id="UP001060085"/>
    </source>
</evidence>
<evidence type="ECO:0000313" key="1">
    <source>
        <dbReference type="EMBL" id="KAI5675342.1"/>
    </source>
</evidence>
<gene>
    <name evidence="1" type="ORF">M9H77_06292</name>
</gene>